<organism evidence="2 3">
    <name type="scientific">Flavobacterium suncheonense GH29-5 = DSM 17707</name>
    <dbReference type="NCBI Taxonomy" id="1121899"/>
    <lineage>
        <taxon>Bacteria</taxon>
        <taxon>Pseudomonadati</taxon>
        <taxon>Bacteroidota</taxon>
        <taxon>Flavobacteriia</taxon>
        <taxon>Flavobacteriales</taxon>
        <taxon>Flavobacteriaceae</taxon>
        <taxon>Flavobacterium</taxon>
    </lineage>
</organism>
<evidence type="ECO:0000256" key="1">
    <source>
        <dbReference type="SAM" id="SignalP"/>
    </source>
</evidence>
<accession>A0A0A2MA98</accession>
<dbReference type="InterPro" id="IPR036709">
    <property type="entry name" value="Autotransporte_beta_dom_sf"/>
</dbReference>
<dbReference type="EMBL" id="JRLW01000010">
    <property type="protein sequence ID" value="KGO89154.1"/>
    <property type="molecule type" value="Genomic_DNA"/>
</dbReference>
<feature type="signal peptide" evidence="1">
    <location>
        <begin position="1"/>
        <end position="19"/>
    </location>
</feature>
<reference evidence="2 3" key="1">
    <citation type="submission" date="2013-09" db="EMBL/GenBank/DDBJ databases">
        <authorList>
            <person name="Zeng Z."/>
            <person name="Chen C."/>
        </authorList>
    </citation>
    <scope>NUCLEOTIDE SEQUENCE [LARGE SCALE GENOMIC DNA]</scope>
    <source>
        <strain evidence="2 3">GH29-5</strain>
    </source>
</reference>
<keyword evidence="1" id="KW-0732">Signal</keyword>
<comment type="caution">
    <text evidence="2">The sequence shown here is derived from an EMBL/GenBank/DDBJ whole genome shotgun (WGS) entry which is preliminary data.</text>
</comment>
<gene>
    <name evidence="2" type="ORF">Q764_08765</name>
</gene>
<protein>
    <recommendedName>
        <fullName evidence="4">DUF3575 domain-containing protein</fullName>
    </recommendedName>
</protein>
<proteinExistence type="predicted"/>
<dbReference type="Proteomes" id="UP000030121">
    <property type="component" value="Unassembled WGS sequence"/>
</dbReference>
<feature type="chain" id="PRO_5001992059" description="DUF3575 domain-containing protein" evidence="1">
    <location>
        <begin position="20"/>
        <end position="180"/>
    </location>
</feature>
<sequence length="180" mass="20255">MKRFILAAVVLLAGLSAQAQNKNEAKLNILNTIALASVEVGYEHFIDSNQSIGAEVLINDQFAYFLEKSGKKFNTNSILASYNFYFSNSGDRASGYYMYPFLKYRFGDFEEKKTVEDVVVTVKTDMDSFILGLGAGYKWVWNDKFAVAPYASIARNFSEDVNDKFIAIEINAGFSIGYRF</sequence>
<dbReference type="GO" id="GO:0019867">
    <property type="term" value="C:outer membrane"/>
    <property type="evidence" value="ECO:0007669"/>
    <property type="project" value="InterPro"/>
</dbReference>
<keyword evidence="3" id="KW-1185">Reference proteome</keyword>
<dbReference type="STRING" id="1121899.GCA_000430025_01985"/>
<dbReference type="NCBIfam" id="TIGR01414">
    <property type="entry name" value="autotrans_barl"/>
    <property type="match status" value="1"/>
</dbReference>
<dbReference type="eggNOG" id="ENOG5031WI4">
    <property type="taxonomic scope" value="Bacteria"/>
</dbReference>
<name>A0A0A2MA98_9FLAO</name>
<evidence type="ECO:0008006" key="4">
    <source>
        <dbReference type="Google" id="ProtNLM"/>
    </source>
</evidence>
<evidence type="ECO:0000313" key="2">
    <source>
        <dbReference type="EMBL" id="KGO89154.1"/>
    </source>
</evidence>
<dbReference type="AlphaFoldDB" id="A0A0A2MA98"/>
<dbReference type="RefSeq" id="WP_026980417.1">
    <property type="nucleotide sequence ID" value="NZ_AUCZ01000009.1"/>
</dbReference>
<dbReference type="InterPro" id="IPR006315">
    <property type="entry name" value="OM_autotransptr_brl_dom"/>
</dbReference>
<evidence type="ECO:0000313" key="3">
    <source>
        <dbReference type="Proteomes" id="UP000030121"/>
    </source>
</evidence>
<dbReference type="OrthoDB" id="768080at2"/>
<dbReference type="SUPFAM" id="SSF103515">
    <property type="entry name" value="Autotransporter"/>
    <property type="match status" value="1"/>
</dbReference>